<dbReference type="Proteomes" id="UP001597361">
    <property type="component" value="Unassembled WGS sequence"/>
</dbReference>
<name>A0ABW4VJK1_9BACT</name>
<proteinExistence type="predicted"/>
<sequence length="158" mass="18333">MKNIKNTLSVMVVIVMFLTMSFSCEDVFPRISIGIINNSSHDIQYLTTIYEPEGLIYPDTILPLSLSPPFSLSKSNSSSYLDFNMKGRDLFSGIPSDTLSIFIFHPDTLALYDWETIRTDYKILIRYDLSYKDLERLDWKVFYPPNDEMDGIKMFPNE</sequence>
<protein>
    <recommendedName>
        <fullName evidence="3">Lipoprotein</fullName>
    </recommendedName>
</protein>
<dbReference type="EMBL" id="JBHUHR010000021">
    <property type="protein sequence ID" value="MFD2034507.1"/>
    <property type="molecule type" value="Genomic_DNA"/>
</dbReference>
<evidence type="ECO:0000313" key="1">
    <source>
        <dbReference type="EMBL" id="MFD2034507.1"/>
    </source>
</evidence>
<reference evidence="2" key="1">
    <citation type="journal article" date="2019" name="Int. J. Syst. Evol. Microbiol.">
        <title>The Global Catalogue of Microorganisms (GCM) 10K type strain sequencing project: providing services to taxonomists for standard genome sequencing and annotation.</title>
        <authorList>
            <consortium name="The Broad Institute Genomics Platform"/>
            <consortium name="The Broad Institute Genome Sequencing Center for Infectious Disease"/>
            <person name="Wu L."/>
            <person name="Ma J."/>
        </authorList>
    </citation>
    <scope>NUCLEOTIDE SEQUENCE [LARGE SCALE GENOMIC DNA]</scope>
    <source>
        <strain evidence="2">CGMCC 1.15180</strain>
    </source>
</reference>
<dbReference type="RefSeq" id="WP_376884735.1">
    <property type="nucleotide sequence ID" value="NZ_JBHUHR010000021.1"/>
</dbReference>
<evidence type="ECO:0000313" key="2">
    <source>
        <dbReference type="Proteomes" id="UP001597361"/>
    </source>
</evidence>
<keyword evidence="2" id="KW-1185">Reference proteome</keyword>
<gene>
    <name evidence="1" type="ORF">ACFSKL_06890</name>
</gene>
<evidence type="ECO:0008006" key="3">
    <source>
        <dbReference type="Google" id="ProtNLM"/>
    </source>
</evidence>
<comment type="caution">
    <text evidence="1">The sequence shown here is derived from an EMBL/GenBank/DDBJ whole genome shotgun (WGS) entry which is preliminary data.</text>
</comment>
<accession>A0ABW4VJK1</accession>
<organism evidence="1 2">
    <name type="scientific">Belliella marina</name>
    <dbReference type="NCBI Taxonomy" id="1644146"/>
    <lineage>
        <taxon>Bacteria</taxon>
        <taxon>Pseudomonadati</taxon>
        <taxon>Bacteroidota</taxon>
        <taxon>Cytophagia</taxon>
        <taxon>Cytophagales</taxon>
        <taxon>Cyclobacteriaceae</taxon>
        <taxon>Belliella</taxon>
    </lineage>
</organism>
<dbReference type="PROSITE" id="PS51257">
    <property type="entry name" value="PROKAR_LIPOPROTEIN"/>
    <property type="match status" value="1"/>
</dbReference>